<protein>
    <recommendedName>
        <fullName evidence="4">NAD(+)--protein-arginine ADP-ribosyltransferase</fullName>
    </recommendedName>
</protein>
<feature type="compositionally biased region" description="Low complexity" evidence="1">
    <location>
        <begin position="557"/>
        <end position="571"/>
    </location>
</feature>
<evidence type="ECO:0000313" key="3">
    <source>
        <dbReference type="Proteomes" id="UP001501265"/>
    </source>
</evidence>
<dbReference type="EMBL" id="BAABIG010000040">
    <property type="protein sequence ID" value="GAA4806761.1"/>
    <property type="molecule type" value="Genomic_DNA"/>
</dbReference>
<sequence length="1074" mass="110626">MALGLRPRRAGEALDLTGHRAGHALLVHVRGTLDQQALAFARGLPEDPEHHLVVLDLPADLTDATWPEIARVLGRRDGDYRLVTGRRPPDGVLPLGQWLAERLDRTVLVADGAVTPAAGGVLYIPVDSGTGWVRLSPNRPALPVSRRFPKPIWEFSVADRSWHTSARAVADPLPSGVWLRPAGRAEERAGEPAGEHAARRDSGLAGHRGRLEARLACRRDLLTVVLGCPGTPALPLDDVSRFWESVLPGARSQVRFVPYGPLAVPGDTAPGQALADRLDSPVVLCNGMPVGRALWETPQVHTVDEDGTLGWATFARELCYLPARTTGGRPTAPTVLSHRPVVDGIPQIAPGVYRYADDAVLEVVPGGLWMRPSEEPAEAAAIRSAAADPHHFHLVHGTVARAAERMRDLAENLLSRLDPVTRGLARLVPAAQLVRGARALEPAPAARTATGAGLPGRPYPSAPAPGMSASAHGGASAAPAVGAVTAAPAFPTATTRAVPEPPLWAQPVPGIPAAGEPAATADGFGDPQAHAVSSAGGPSAPVTAGGATPTPGPPGQRGPDTGTPRVAEAAPEPAPAQRLHEGFPAAPAAFTAGNPGAHPAPAPTTPSPVGHPAPAPRPDTASPHLQAPVTTPPVTASPGEAGLPDPVIAPDPAHLDPAHPDAPAPAQATPGTTGHPVPAPHPDTFAPDTFAPDAVTPHAVAPDAQAAPAPPMPPRPSFRLVSAPVPGPAGAAPSPPGGHTGTTVHPPGTGTPPGPAAPREAAAAAAATAPETGVPEMRGGPGPGPAGGPRTQPVPAQAACALPPPKGIAREREWLRGAFRQQYNDAAGTVARVLSQSPGLRGTGRTSTEDVVSDLVAAHLYLRGDGALLDRAVRGATVGPHVPLARCVTAGLRRLPSYRGATLMRATLDETEWAWYANRRLVTEWAFGWAMATAAPRLPGDVDFLIWSMTARRTALLDPEPAGRVLFLPGTSFKVLAVRDGERRTVLLRELSASEIGPDGRVDTERTPLDEIALSGLDRADQVWQAAEPESVPKVPDTVAGRFGVPPGLITGPSAAVPDTSGTAGPLPGKRTTS</sequence>
<reference evidence="3" key="1">
    <citation type="journal article" date="2019" name="Int. J. Syst. Evol. Microbiol.">
        <title>The Global Catalogue of Microorganisms (GCM) 10K type strain sequencing project: providing services to taxonomists for standard genome sequencing and annotation.</title>
        <authorList>
            <consortium name="The Broad Institute Genomics Platform"/>
            <consortium name="The Broad Institute Genome Sequencing Center for Infectious Disease"/>
            <person name="Wu L."/>
            <person name="Ma J."/>
        </authorList>
    </citation>
    <scope>NUCLEOTIDE SEQUENCE [LARGE SCALE GENOMIC DNA]</scope>
    <source>
        <strain evidence="3">JCM 18081</strain>
    </source>
</reference>
<feature type="compositionally biased region" description="Low complexity" evidence="1">
    <location>
        <begin position="721"/>
        <end position="732"/>
    </location>
</feature>
<feature type="region of interest" description="Disordered" evidence="1">
    <location>
        <begin position="443"/>
        <end position="475"/>
    </location>
</feature>
<feature type="compositionally biased region" description="Low complexity" evidence="1">
    <location>
        <begin position="664"/>
        <end position="676"/>
    </location>
</feature>
<feature type="region of interest" description="Disordered" evidence="1">
    <location>
        <begin position="185"/>
        <end position="204"/>
    </location>
</feature>
<keyword evidence="3" id="KW-1185">Reference proteome</keyword>
<organism evidence="2 3">
    <name type="scientific">Streptomyces ziwulingensis</name>
    <dbReference type="NCBI Taxonomy" id="1045501"/>
    <lineage>
        <taxon>Bacteria</taxon>
        <taxon>Bacillati</taxon>
        <taxon>Actinomycetota</taxon>
        <taxon>Actinomycetes</taxon>
        <taxon>Kitasatosporales</taxon>
        <taxon>Streptomycetaceae</taxon>
        <taxon>Streptomyces</taxon>
    </lineage>
</organism>
<feature type="compositionally biased region" description="Pro residues" evidence="1">
    <location>
        <begin position="598"/>
        <end position="617"/>
    </location>
</feature>
<feature type="compositionally biased region" description="Low complexity" evidence="1">
    <location>
        <begin position="627"/>
        <end position="636"/>
    </location>
</feature>
<accession>A0ABP9C8T3</accession>
<evidence type="ECO:0000313" key="2">
    <source>
        <dbReference type="EMBL" id="GAA4806761.1"/>
    </source>
</evidence>
<evidence type="ECO:0000256" key="1">
    <source>
        <dbReference type="SAM" id="MobiDB-lite"/>
    </source>
</evidence>
<name>A0ABP9C8T3_9ACTN</name>
<feature type="compositionally biased region" description="Low complexity" evidence="1">
    <location>
        <begin position="464"/>
        <end position="475"/>
    </location>
</feature>
<evidence type="ECO:0008006" key="4">
    <source>
        <dbReference type="Google" id="ProtNLM"/>
    </source>
</evidence>
<feature type="compositionally biased region" description="Low complexity" evidence="1">
    <location>
        <begin position="535"/>
        <end position="549"/>
    </location>
</feature>
<feature type="compositionally biased region" description="Low complexity" evidence="1">
    <location>
        <begin position="582"/>
        <end position="597"/>
    </location>
</feature>
<proteinExistence type="predicted"/>
<dbReference type="Proteomes" id="UP001501265">
    <property type="component" value="Unassembled WGS sequence"/>
</dbReference>
<feature type="region of interest" description="Disordered" evidence="1">
    <location>
        <begin position="1043"/>
        <end position="1074"/>
    </location>
</feature>
<feature type="region of interest" description="Disordered" evidence="1">
    <location>
        <begin position="495"/>
        <end position="800"/>
    </location>
</feature>
<dbReference type="RefSeq" id="WP_345621339.1">
    <property type="nucleotide sequence ID" value="NZ_BAABIG010000040.1"/>
</dbReference>
<feature type="compositionally biased region" description="Low complexity" evidence="1">
    <location>
        <begin position="697"/>
        <end position="707"/>
    </location>
</feature>
<comment type="caution">
    <text evidence="2">The sequence shown here is derived from an EMBL/GenBank/DDBJ whole genome shotgun (WGS) entry which is preliminary data.</text>
</comment>
<feature type="compositionally biased region" description="Low complexity" evidence="1">
    <location>
        <begin position="757"/>
        <end position="775"/>
    </location>
</feature>
<feature type="compositionally biased region" description="Basic and acidic residues" evidence="1">
    <location>
        <begin position="185"/>
        <end position="202"/>
    </location>
</feature>
<dbReference type="Gene3D" id="3.90.176.10">
    <property type="entry name" value="Toxin ADP-ribosyltransferase, Chain A, domain 1"/>
    <property type="match status" value="1"/>
</dbReference>
<gene>
    <name evidence="2" type="ORF">GCM10023220_41070</name>
</gene>
<feature type="compositionally biased region" description="Low complexity" evidence="1">
    <location>
        <begin position="443"/>
        <end position="456"/>
    </location>
</feature>